<feature type="compositionally biased region" description="Polar residues" evidence="1">
    <location>
        <begin position="29"/>
        <end position="42"/>
    </location>
</feature>
<keyword evidence="3" id="KW-1185">Reference proteome</keyword>
<comment type="caution">
    <text evidence="2">The sequence shown here is derived from an EMBL/GenBank/DDBJ whole genome shotgun (WGS) entry which is preliminary data.</text>
</comment>
<proteinExistence type="predicted"/>
<name>A0A420G387_9SPHI</name>
<protein>
    <submittedName>
        <fullName evidence="2">Uncharacterized protein</fullName>
    </submittedName>
</protein>
<evidence type="ECO:0000256" key="1">
    <source>
        <dbReference type="SAM" id="MobiDB-lite"/>
    </source>
</evidence>
<gene>
    <name evidence="2" type="ORF">BCY89_24715</name>
</gene>
<dbReference type="AlphaFoldDB" id="A0A420G387"/>
<dbReference type="EMBL" id="MCAQ01000004">
    <property type="protein sequence ID" value="RKF39620.1"/>
    <property type="molecule type" value="Genomic_DNA"/>
</dbReference>
<evidence type="ECO:0000313" key="3">
    <source>
        <dbReference type="Proteomes" id="UP000286402"/>
    </source>
</evidence>
<accession>A0A420G387</accession>
<organism evidence="2 3">
    <name type="scientific">Sphingobacterium siyangense</name>
    <dbReference type="NCBI Taxonomy" id="459529"/>
    <lineage>
        <taxon>Bacteria</taxon>
        <taxon>Pseudomonadati</taxon>
        <taxon>Bacteroidota</taxon>
        <taxon>Sphingobacteriia</taxon>
        <taxon>Sphingobacteriales</taxon>
        <taxon>Sphingobacteriaceae</taxon>
        <taxon>Sphingobacterium</taxon>
    </lineage>
</organism>
<feature type="region of interest" description="Disordered" evidence="1">
    <location>
        <begin position="22"/>
        <end position="45"/>
    </location>
</feature>
<dbReference type="Proteomes" id="UP000286402">
    <property type="component" value="Unassembled WGS sequence"/>
</dbReference>
<evidence type="ECO:0000313" key="2">
    <source>
        <dbReference type="EMBL" id="RKF39620.1"/>
    </source>
</evidence>
<sequence length="71" mass="8177">MVPGEKDICKITKKLAIPKIIKSQHRNKPINSQGASQNNRLPRNSDFLLRKRSSYHFLSFNSELQEVGIKQ</sequence>
<reference evidence="2 3" key="1">
    <citation type="submission" date="2016-07" db="EMBL/GenBank/DDBJ databases">
        <title>Genome analysis of Sphingobacterium siyangense T12B17.</title>
        <authorList>
            <person name="Xu D."/>
            <person name="Su Y."/>
            <person name="Zheng S."/>
        </authorList>
    </citation>
    <scope>NUCLEOTIDE SEQUENCE [LARGE SCALE GENOMIC DNA]</scope>
    <source>
        <strain evidence="2 3">T12B17</strain>
    </source>
</reference>